<dbReference type="Pfam" id="PF13835">
    <property type="entry name" value="DUF4194"/>
    <property type="match status" value="1"/>
</dbReference>
<accession>A0A917DUL0</accession>
<name>A0A917DUL0_9BACT</name>
<evidence type="ECO:0008006" key="3">
    <source>
        <dbReference type="Google" id="ProtNLM"/>
    </source>
</evidence>
<reference evidence="1" key="2">
    <citation type="submission" date="2020-09" db="EMBL/GenBank/DDBJ databases">
        <authorList>
            <person name="Sun Q."/>
            <person name="Zhou Y."/>
        </authorList>
    </citation>
    <scope>NUCLEOTIDE SEQUENCE</scope>
    <source>
        <strain evidence="1">CGMCC 1.15958</strain>
    </source>
</reference>
<sequence>MEPRKLPEYNPAIVSLYKGVMYQEDKYWYLLLRHQTEIRKHFEQVGLGIYIDEAEGFAHIIDLELHEDQSDFPKLIEKRQLNYYTSLLCVLLRKKMAEQIQTSSETQVRISKQEIVDLMQGFLLINKNDESKTQKKVDESINKLKEYGFLRELKNDEDEFEIRRILISFVNIDFINELEQKMKDYLKNIGKDDTEHN</sequence>
<comment type="caution">
    <text evidence="1">The sequence shown here is derived from an EMBL/GenBank/DDBJ whole genome shotgun (WGS) entry which is preliminary data.</text>
</comment>
<organism evidence="1 2">
    <name type="scientific">Emticicia aquatilis</name>
    <dbReference type="NCBI Taxonomy" id="1537369"/>
    <lineage>
        <taxon>Bacteria</taxon>
        <taxon>Pseudomonadati</taxon>
        <taxon>Bacteroidota</taxon>
        <taxon>Cytophagia</taxon>
        <taxon>Cytophagales</taxon>
        <taxon>Leadbetterellaceae</taxon>
        <taxon>Emticicia</taxon>
    </lineage>
</organism>
<keyword evidence="2" id="KW-1185">Reference proteome</keyword>
<evidence type="ECO:0000313" key="1">
    <source>
        <dbReference type="EMBL" id="GGD70384.1"/>
    </source>
</evidence>
<dbReference type="EMBL" id="BMKK01000008">
    <property type="protein sequence ID" value="GGD70384.1"/>
    <property type="molecule type" value="Genomic_DNA"/>
</dbReference>
<dbReference type="RefSeq" id="WP_188768343.1">
    <property type="nucleotide sequence ID" value="NZ_BMKK01000008.1"/>
</dbReference>
<reference evidence="1" key="1">
    <citation type="journal article" date="2014" name="Int. J. Syst. Evol. Microbiol.">
        <title>Complete genome sequence of Corynebacterium casei LMG S-19264T (=DSM 44701T), isolated from a smear-ripened cheese.</title>
        <authorList>
            <consortium name="US DOE Joint Genome Institute (JGI-PGF)"/>
            <person name="Walter F."/>
            <person name="Albersmeier A."/>
            <person name="Kalinowski J."/>
            <person name="Ruckert C."/>
        </authorList>
    </citation>
    <scope>NUCLEOTIDE SEQUENCE</scope>
    <source>
        <strain evidence="1">CGMCC 1.15958</strain>
    </source>
</reference>
<evidence type="ECO:0000313" key="2">
    <source>
        <dbReference type="Proteomes" id="UP000609064"/>
    </source>
</evidence>
<dbReference type="InterPro" id="IPR025449">
    <property type="entry name" value="JetB"/>
</dbReference>
<protein>
    <recommendedName>
        <fullName evidence="3">DUF4194 domain-containing protein</fullName>
    </recommendedName>
</protein>
<gene>
    <name evidence="1" type="ORF">GCM10011514_38080</name>
</gene>
<dbReference type="Proteomes" id="UP000609064">
    <property type="component" value="Unassembled WGS sequence"/>
</dbReference>
<dbReference type="AlphaFoldDB" id="A0A917DUL0"/>
<proteinExistence type="predicted"/>